<proteinExistence type="predicted"/>
<dbReference type="KEGG" id="wna:KA717_14370"/>
<protein>
    <submittedName>
        <fullName evidence="2">Uncharacterized protein</fullName>
    </submittedName>
</protein>
<dbReference type="EMBL" id="CP073041">
    <property type="protein sequence ID" value="UXE63667.1"/>
    <property type="molecule type" value="Genomic_DNA"/>
</dbReference>
<evidence type="ECO:0000313" key="2">
    <source>
        <dbReference type="EMBL" id="UXE63667.1"/>
    </source>
</evidence>
<reference evidence="2" key="1">
    <citation type="submission" date="2021-04" db="EMBL/GenBank/DDBJ databases">
        <title>Genome sequence of Woronichinia naegeliana from Washington state freshwater lake bloom.</title>
        <authorList>
            <person name="Dreher T.W."/>
        </authorList>
    </citation>
    <scope>NUCLEOTIDE SEQUENCE</scope>
    <source>
        <strain evidence="2">WA131</strain>
    </source>
</reference>
<gene>
    <name evidence="2" type="ORF">KA717_14370</name>
</gene>
<dbReference type="Proteomes" id="UP001065613">
    <property type="component" value="Chromosome"/>
</dbReference>
<evidence type="ECO:0000256" key="1">
    <source>
        <dbReference type="SAM" id="MobiDB-lite"/>
    </source>
</evidence>
<feature type="region of interest" description="Disordered" evidence="1">
    <location>
        <begin position="1"/>
        <end position="27"/>
    </location>
</feature>
<sequence>MTHSTLKKPQFSKPDLQVLPSGGDKKPHIVDVQTVREAMRYAMERRAEARKRLLLGDSEELPATENDNQFHIDRETVREAMRYAMEQRAKAREERLNNWREI</sequence>
<dbReference type="AlphaFoldDB" id="A0A977L1G5"/>
<accession>A0A977L1G5</accession>
<name>A0A977L1G5_9CYAN</name>
<organism evidence="2">
    <name type="scientific">Woronichinia naegeliana WA131</name>
    <dbReference type="NCBI Taxonomy" id="2824559"/>
    <lineage>
        <taxon>Bacteria</taxon>
        <taxon>Bacillati</taxon>
        <taxon>Cyanobacteriota</taxon>
        <taxon>Cyanophyceae</taxon>
        <taxon>Synechococcales</taxon>
        <taxon>Coelosphaeriaceae</taxon>
        <taxon>Woronichinia</taxon>
    </lineage>
</organism>